<evidence type="ECO:0000256" key="6">
    <source>
        <dbReference type="ARBA" id="ARBA00023273"/>
    </source>
</evidence>
<dbReference type="FunFam" id="2.30.30.40:FF:000060">
    <property type="entry name" value="FCH and double SH3 domains protein 2"/>
    <property type="match status" value="1"/>
</dbReference>
<dbReference type="Gene3D" id="1.20.1270.60">
    <property type="entry name" value="Arfaptin homology (AH) domain/BAR domain"/>
    <property type="match status" value="1"/>
</dbReference>
<reference evidence="13" key="2">
    <citation type="submission" date="2014-03" db="EMBL/GenBank/DDBJ databases">
        <authorList>
            <person name="Genoscope - CEA"/>
        </authorList>
    </citation>
    <scope>NUCLEOTIDE SEQUENCE</scope>
</reference>
<dbReference type="EMBL" id="FR904677">
    <property type="protein sequence ID" value="CDQ69609.1"/>
    <property type="molecule type" value="Genomic_DNA"/>
</dbReference>
<dbReference type="PANTHER" id="PTHR15735:SF11">
    <property type="entry name" value="F-BAR AND DOUBLE SH3 DOMAINS PROTEIN 2"/>
    <property type="match status" value="1"/>
</dbReference>
<feature type="region of interest" description="Disordered" evidence="10">
    <location>
        <begin position="405"/>
        <end position="430"/>
    </location>
</feature>
<evidence type="ECO:0000256" key="7">
    <source>
        <dbReference type="PROSITE-ProRule" id="PRU00192"/>
    </source>
</evidence>
<dbReference type="PaxDb" id="8022-A0A060WX09"/>
<feature type="domain" description="F-BAR" evidence="12">
    <location>
        <begin position="1"/>
        <end position="148"/>
    </location>
</feature>
<dbReference type="GO" id="GO:0008289">
    <property type="term" value="F:lipid binding"/>
    <property type="evidence" value="ECO:0007669"/>
    <property type="project" value="UniProtKB-KW"/>
</dbReference>
<feature type="region of interest" description="Disordered" evidence="10">
    <location>
        <begin position="623"/>
        <end position="662"/>
    </location>
</feature>
<evidence type="ECO:0000256" key="9">
    <source>
        <dbReference type="SAM" id="Coils"/>
    </source>
</evidence>
<feature type="coiled-coil region" evidence="9">
    <location>
        <begin position="4"/>
        <end position="34"/>
    </location>
</feature>
<feature type="region of interest" description="Disordered" evidence="10">
    <location>
        <begin position="293"/>
        <end position="325"/>
    </location>
</feature>
<dbReference type="GO" id="GO:1902905">
    <property type="term" value="P:positive regulation of supramolecular fiber organization"/>
    <property type="evidence" value="ECO:0007669"/>
    <property type="project" value="UniProtKB-ARBA"/>
</dbReference>
<dbReference type="Proteomes" id="UP000193380">
    <property type="component" value="Unassembled WGS sequence"/>
</dbReference>
<evidence type="ECO:0000256" key="10">
    <source>
        <dbReference type="SAM" id="MobiDB-lite"/>
    </source>
</evidence>
<evidence type="ECO:0000256" key="8">
    <source>
        <dbReference type="PROSITE-ProRule" id="PRU01077"/>
    </source>
</evidence>
<dbReference type="GO" id="GO:0007274">
    <property type="term" value="P:neuromuscular synaptic transmission"/>
    <property type="evidence" value="ECO:0007669"/>
    <property type="project" value="TreeGrafter"/>
</dbReference>
<dbReference type="Pfam" id="PF00018">
    <property type="entry name" value="SH3_1"/>
    <property type="match status" value="1"/>
</dbReference>
<protein>
    <recommendedName>
        <fullName evidence="15">FCH and double SH3 domains protein 2</fullName>
    </recommendedName>
</protein>
<accession>A0A060WX09</accession>
<dbReference type="PANTHER" id="PTHR15735">
    <property type="entry name" value="FCH AND DOUBLE SH3 DOMAINS PROTEIN"/>
    <property type="match status" value="1"/>
</dbReference>
<keyword evidence="5" id="KW-0446">Lipid-binding</keyword>
<dbReference type="SUPFAM" id="SSF103657">
    <property type="entry name" value="BAR/IMD domain-like"/>
    <property type="match status" value="1"/>
</dbReference>
<feature type="region of interest" description="Disordered" evidence="10">
    <location>
        <begin position="545"/>
        <end position="602"/>
    </location>
</feature>
<evidence type="ECO:0000256" key="5">
    <source>
        <dbReference type="ARBA" id="ARBA00023121"/>
    </source>
</evidence>
<dbReference type="FunFam" id="2.30.30.40:FF:000033">
    <property type="entry name" value="FCH and double SH3 domains protein 2"/>
    <property type="match status" value="1"/>
</dbReference>
<sequence>MLVQAELQDSVKELAKTRKKYQETETMAQAVRDKAEQDAKSKLSLFQSRSSLQRASVKLKAKRSECNSKATHARNDYLLTLAAANAHQQRYYDTDLIDCIKVLDGSIYEQVKDYLVSLCQMELESYQAVHNTFNILLENSNGMMQDFHQQQFVQQNQVFHSTPAILFQPINTDTVGQLQKESGTVEEHSLDKEARKWATRVAREHKSIIHSQRALEDYGTQQGLPEQNLSELELKMEEARENLRRAETVKLKADARLALLREAGITVETWLKSAMNQVMEELENERWANLNAHDLSLSGTGDLEREEDEDSGEVMDDSSSSPSSTLRNYPLTCKVLYSYKASQPDELTIEEQEVLEVIDDGDMEDWVKARNQTGQVGYVPEKYLQLPSSNSLMSMLQSLAALDARSHSSSNSTEPELAESELHTPGTPIANGDSSGVCFAKALYDYAGQTGEELSFPEGAIIRVLSRETYEDDGFWEGEFNGTVGVFPAVLVEDLLAAGGASGDSENGDVSGEASSNPQASPAPLSECSPQSPFLLGPFHSSPCQSSPLLTPTLPSPQSSPSSASASPIPRPPSINGHHRPPPAPLKGHLQSPAQNSTQPPRWWCGGHHSTCPRCTAAPQAAAASWPGEEEGGSGDHAGVTPPPWLLPTARSDLTHPPRLAPEHLNQSGELWSSVRLTIGSSVTSLTKALLPGLLSLSGRPALGRVLVVPNFFHLRLMEATVFLGTFNAAEMFWYPSPDLCLDTILSQCSTDNSFHFMAWFLLFQVMSNQLN</sequence>
<evidence type="ECO:0000313" key="13">
    <source>
        <dbReference type="EMBL" id="CDQ69609.1"/>
    </source>
</evidence>
<evidence type="ECO:0000256" key="4">
    <source>
        <dbReference type="ARBA" id="ARBA00023054"/>
    </source>
</evidence>
<feature type="compositionally biased region" description="Acidic residues" evidence="10">
    <location>
        <begin position="304"/>
        <end position="316"/>
    </location>
</feature>
<dbReference type="InterPro" id="IPR001452">
    <property type="entry name" value="SH3_domain"/>
</dbReference>
<keyword evidence="3" id="KW-0597">Phosphoprotein</keyword>
<evidence type="ECO:0000313" key="14">
    <source>
        <dbReference type="Proteomes" id="UP000193380"/>
    </source>
</evidence>
<evidence type="ECO:0000256" key="2">
    <source>
        <dbReference type="ARBA" id="ARBA00022443"/>
    </source>
</evidence>
<reference evidence="13" key="1">
    <citation type="journal article" date="2014" name="Nat. Commun.">
        <title>The rainbow trout genome provides novel insights into evolution after whole-genome duplication in vertebrates.</title>
        <authorList>
            <person name="Berthelot C."/>
            <person name="Brunet F."/>
            <person name="Chalopin D."/>
            <person name="Juanchich A."/>
            <person name="Bernard M."/>
            <person name="Noel B."/>
            <person name="Bento P."/>
            <person name="Da Silva C."/>
            <person name="Labadie K."/>
            <person name="Alberti A."/>
            <person name="Aury J.M."/>
            <person name="Louis A."/>
            <person name="Dehais P."/>
            <person name="Bardou P."/>
            <person name="Montfort J."/>
            <person name="Klopp C."/>
            <person name="Cabau C."/>
            <person name="Gaspin C."/>
            <person name="Thorgaard G.H."/>
            <person name="Boussaha M."/>
            <person name="Quillet E."/>
            <person name="Guyomard R."/>
            <person name="Galiana D."/>
            <person name="Bobe J."/>
            <person name="Volff J.N."/>
            <person name="Genet C."/>
            <person name="Wincker P."/>
            <person name="Jaillon O."/>
            <person name="Roest Crollius H."/>
            <person name="Guiguen Y."/>
        </authorList>
    </citation>
    <scope>NUCLEOTIDE SEQUENCE [LARGE SCALE GENOMIC DNA]</scope>
</reference>
<dbReference type="PROSITE" id="PS51741">
    <property type="entry name" value="F_BAR"/>
    <property type="match status" value="1"/>
</dbReference>
<dbReference type="InterPro" id="IPR036028">
    <property type="entry name" value="SH3-like_dom_sf"/>
</dbReference>
<dbReference type="GO" id="GO:0055037">
    <property type="term" value="C:recycling endosome"/>
    <property type="evidence" value="ECO:0007669"/>
    <property type="project" value="TreeGrafter"/>
</dbReference>
<feature type="compositionally biased region" description="Low complexity" evidence="10">
    <location>
        <begin position="545"/>
        <end position="568"/>
    </location>
</feature>
<feature type="coiled-coil region" evidence="9">
    <location>
        <begin position="229"/>
        <end position="256"/>
    </location>
</feature>
<dbReference type="STRING" id="8022.A0A060WX09"/>
<dbReference type="CDD" id="cd11761">
    <property type="entry name" value="SH3_FCHSD_1"/>
    <property type="match status" value="1"/>
</dbReference>
<evidence type="ECO:0000259" key="11">
    <source>
        <dbReference type="PROSITE" id="PS50002"/>
    </source>
</evidence>
<comment type="subcellular location">
    <subcellularLocation>
        <location evidence="1">Cell projection</location>
    </subcellularLocation>
</comment>
<evidence type="ECO:0008006" key="15">
    <source>
        <dbReference type="Google" id="ProtNLM"/>
    </source>
</evidence>
<gene>
    <name evidence="13" type="ORF">GSONMT00003046001</name>
</gene>
<dbReference type="PROSITE" id="PS50002">
    <property type="entry name" value="SH3"/>
    <property type="match status" value="2"/>
</dbReference>
<dbReference type="AlphaFoldDB" id="A0A060WX09"/>
<evidence type="ECO:0000259" key="12">
    <source>
        <dbReference type="PROSITE" id="PS51741"/>
    </source>
</evidence>
<feature type="domain" description="SH3" evidence="11">
    <location>
        <begin position="328"/>
        <end position="389"/>
    </location>
</feature>
<dbReference type="Gene3D" id="2.30.30.40">
    <property type="entry name" value="SH3 Domains"/>
    <property type="match status" value="2"/>
</dbReference>
<name>A0A060WX09_ONCMY</name>
<dbReference type="SUPFAM" id="SSF50044">
    <property type="entry name" value="SH3-domain"/>
    <property type="match status" value="2"/>
</dbReference>
<proteinExistence type="predicted"/>
<keyword evidence="2 7" id="KW-0728">SH3 domain</keyword>
<dbReference type="GO" id="GO:0030833">
    <property type="term" value="P:regulation of actin filament polymerization"/>
    <property type="evidence" value="ECO:0007669"/>
    <property type="project" value="TreeGrafter"/>
</dbReference>
<dbReference type="GO" id="GO:0051495">
    <property type="term" value="P:positive regulation of cytoskeleton organization"/>
    <property type="evidence" value="ECO:0007669"/>
    <property type="project" value="UniProtKB-ARBA"/>
</dbReference>
<feature type="region of interest" description="Disordered" evidence="10">
    <location>
        <begin position="500"/>
        <end position="532"/>
    </location>
</feature>
<feature type="domain" description="SH3" evidence="11">
    <location>
        <begin position="435"/>
        <end position="497"/>
    </location>
</feature>
<keyword evidence="6" id="KW-0966">Cell projection</keyword>
<dbReference type="SMART" id="SM00326">
    <property type="entry name" value="SH3"/>
    <property type="match status" value="2"/>
</dbReference>
<dbReference type="InterPro" id="IPR031160">
    <property type="entry name" value="F_BAR_dom"/>
</dbReference>
<dbReference type="InterPro" id="IPR027267">
    <property type="entry name" value="AH/BAR_dom_sf"/>
</dbReference>
<keyword evidence="4 8" id="KW-0175">Coiled coil</keyword>
<dbReference type="InterPro" id="IPR035460">
    <property type="entry name" value="FCHSD_SH3_1"/>
</dbReference>
<organism evidence="13 14">
    <name type="scientific">Oncorhynchus mykiss</name>
    <name type="common">Rainbow trout</name>
    <name type="synonym">Salmo gairdneri</name>
    <dbReference type="NCBI Taxonomy" id="8022"/>
    <lineage>
        <taxon>Eukaryota</taxon>
        <taxon>Metazoa</taxon>
        <taxon>Chordata</taxon>
        <taxon>Craniata</taxon>
        <taxon>Vertebrata</taxon>
        <taxon>Euteleostomi</taxon>
        <taxon>Actinopterygii</taxon>
        <taxon>Neopterygii</taxon>
        <taxon>Teleostei</taxon>
        <taxon>Protacanthopterygii</taxon>
        <taxon>Salmoniformes</taxon>
        <taxon>Salmonidae</taxon>
        <taxon>Salmoninae</taxon>
        <taxon>Oncorhynchus</taxon>
    </lineage>
</organism>
<evidence type="ECO:0000256" key="3">
    <source>
        <dbReference type="ARBA" id="ARBA00022553"/>
    </source>
</evidence>
<dbReference type="Pfam" id="PF14604">
    <property type="entry name" value="SH3_9"/>
    <property type="match status" value="1"/>
</dbReference>
<evidence type="ECO:0000256" key="1">
    <source>
        <dbReference type="ARBA" id="ARBA00004316"/>
    </source>
</evidence>
<dbReference type="GO" id="GO:0042995">
    <property type="term" value="C:cell projection"/>
    <property type="evidence" value="ECO:0007669"/>
    <property type="project" value="UniProtKB-SubCell"/>
</dbReference>
<dbReference type="GO" id="GO:0031594">
    <property type="term" value="C:neuromuscular junction"/>
    <property type="evidence" value="ECO:0007669"/>
    <property type="project" value="TreeGrafter"/>
</dbReference>